<dbReference type="GO" id="GO:0004565">
    <property type="term" value="F:beta-galactosidase activity"/>
    <property type="evidence" value="ECO:0007669"/>
    <property type="project" value="UniProtKB-EC"/>
</dbReference>
<evidence type="ECO:0000256" key="1">
    <source>
        <dbReference type="ARBA" id="ARBA00001412"/>
    </source>
</evidence>
<keyword evidence="8" id="KW-1185">Reference proteome</keyword>
<dbReference type="InterPro" id="IPR008979">
    <property type="entry name" value="Galactose-bd-like_sf"/>
</dbReference>
<dbReference type="AlphaFoldDB" id="A0A221MD96"/>
<evidence type="ECO:0000313" key="8">
    <source>
        <dbReference type="Proteomes" id="UP000204391"/>
    </source>
</evidence>
<organism evidence="7 8">
    <name type="scientific">Virgibacillus necropolis</name>
    <dbReference type="NCBI Taxonomy" id="163877"/>
    <lineage>
        <taxon>Bacteria</taxon>
        <taxon>Bacillati</taxon>
        <taxon>Bacillota</taxon>
        <taxon>Bacilli</taxon>
        <taxon>Bacillales</taxon>
        <taxon>Bacillaceae</taxon>
        <taxon>Virgibacillus</taxon>
    </lineage>
</organism>
<dbReference type="Gene3D" id="2.60.120.260">
    <property type="entry name" value="Galactose-binding domain-like"/>
    <property type="match status" value="1"/>
</dbReference>
<evidence type="ECO:0000256" key="4">
    <source>
        <dbReference type="ARBA" id="ARBA00022801"/>
    </source>
</evidence>
<evidence type="ECO:0000256" key="2">
    <source>
        <dbReference type="ARBA" id="ARBA00007401"/>
    </source>
</evidence>
<dbReference type="RefSeq" id="WP_089532495.1">
    <property type="nucleotide sequence ID" value="NZ_CP022437.1"/>
</dbReference>
<comment type="similarity">
    <text evidence="2">Belongs to the glycosyl hydrolase 2 family.</text>
</comment>
<name>A0A221MD96_9BACI</name>
<sequence>MNTAKDYQSLSVLERNRLMDRSYFMSYNNINHALSYERGNSNGFTSLNGMWKFYYAETPELSPKSFYNISHDVSSWNDLQVPSNWQMNGYGKPHYTNVQYPFPVDPPHIPSENPTGSYRRDFYVTKEQLDELMILRFEGVDSSFHVWINGQFVGYRNWDYLQRKADSFSLRRCTRCRKAAH</sequence>
<feature type="domain" description="Glycosyl hydrolases family 2 sugar binding" evidence="6">
    <location>
        <begin position="44"/>
        <end position="166"/>
    </location>
</feature>
<keyword evidence="4" id="KW-0378">Hydrolase</keyword>
<dbReference type="GO" id="GO:0005990">
    <property type="term" value="P:lactose catabolic process"/>
    <property type="evidence" value="ECO:0007669"/>
    <property type="project" value="TreeGrafter"/>
</dbReference>
<evidence type="ECO:0000256" key="3">
    <source>
        <dbReference type="ARBA" id="ARBA00012756"/>
    </source>
</evidence>
<comment type="catalytic activity">
    <reaction evidence="1">
        <text>Hydrolysis of terminal non-reducing beta-D-galactose residues in beta-D-galactosides.</text>
        <dbReference type="EC" id="3.2.1.23"/>
    </reaction>
</comment>
<dbReference type="OrthoDB" id="9762066at2"/>
<dbReference type="PANTHER" id="PTHR46323">
    <property type="entry name" value="BETA-GALACTOSIDASE"/>
    <property type="match status" value="1"/>
</dbReference>
<evidence type="ECO:0000259" key="6">
    <source>
        <dbReference type="Pfam" id="PF02837"/>
    </source>
</evidence>
<dbReference type="Proteomes" id="UP000204391">
    <property type="component" value="Chromosome"/>
</dbReference>
<protein>
    <recommendedName>
        <fullName evidence="3">beta-galactosidase</fullName>
        <ecNumber evidence="3">3.2.1.23</ecNumber>
    </recommendedName>
</protein>
<dbReference type="EMBL" id="CP022437">
    <property type="protein sequence ID" value="ASN05646.1"/>
    <property type="molecule type" value="Genomic_DNA"/>
</dbReference>
<reference evidence="7 8" key="1">
    <citation type="journal article" date="2003" name="Int. J. Syst. Evol. Microbiol.">
        <title>Virgibacillus carmonensis sp. nov., Virgibacillus necropolis sp. nov. and Virgibacillus picturae sp. nov., three novel species isolated from deteriorated mural paintings, transfer of the species of the genus salibacillus to Virgibacillus, as Virgibacillus marismortui comb. nov. and Virgibacillus salexigens comb. nov., and emended description of the genus Virgibacillus.</title>
        <authorList>
            <person name="Heyrman J."/>
            <person name="Logan N.A."/>
            <person name="Busse H.J."/>
            <person name="Balcaen A."/>
            <person name="Lebbe L."/>
            <person name="Rodriguez-Diaz M."/>
            <person name="Swings J."/>
            <person name="De Vos P."/>
        </authorList>
    </citation>
    <scope>NUCLEOTIDE SEQUENCE [LARGE SCALE GENOMIC DNA]</scope>
    <source>
        <strain evidence="7 8">LMG 19488</strain>
    </source>
</reference>
<evidence type="ECO:0000256" key="5">
    <source>
        <dbReference type="ARBA" id="ARBA00023295"/>
    </source>
</evidence>
<gene>
    <name evidence="7" type="ORF">CFK40_11800</name>
</gene>
<dbReference type="EC" id="3.2.1.23" evidence="3"/>
<accession>A0A221MD96</accession>
<keyword evidence="5" id="KW-0326">Glycosidase</keyword>
<dbReference type="SUPFAM" id="SSF49785">
    <property type="entry name" value="Galactose-binding domain-like"/>
    <property type="match status" value="1"/>
</dbReference>
<dbReference type="PANTHER" id="PTHR46323:SF2">
    <property type="entry name" value="BETA-GALACTOSIDASE"/>
    <property type="match status" value="1"/>
</dbReference>
<dbReference type="GO" id="GO:0009341">
    <property type="term" value="C:beta-galactosidase complex"/>
    <property type="evidence" value="ECO:0007669"/>
    <property type="project" value="TreeGrafter"/>
</dbReference>
<proteinExistence type="inferred from homology"/>
<dbReference type="InterPro" id="IPR050347">
    <property type="entry name" value="Bact_Beta-galactosidase"/>
</dbReference>
<evidence type="ECO:0000313" key="7">
    <source>
        <dbReference type="EMBL" id="ASN05646.1"/>
    </source>
</evidence>
<dbReference type="Pfam" id="PF02837">
    <property type="entry name" value="Glyco_hydro_2_N"/>
    <property type="match status" value="1"/>
</dbReference>
<dbReference type="KEGG" id="vne:CFK40_11800"/>
<dbReference type="InterPro" id="IPR006104">
    <property type="entry name" value="Glyco_hydro_2_N"/>
</dbReference>